<dbReference type="AlphaFoldDB" id="A0A7S0E800"/>
<dbReference type="EMBL" id="HBEO01007258">
    <property type="protein sequence ID" value="CAD8474151.1"/>
    <property type="molecule type" value="Transcribed_RNA"/>
</dbReference>
<evidence type="ECO:0000313" key="1">
    <source>
        <dbReference type="EMBL" id="CAD8474151.1"/>
    </source>
</evidence>
<proteinExistence type="predicted"/>
<protein>
    <submittedName>
        <fullName evidence="1">Uncharacterized protein</fullName>
    </submittedName>
</protein>
<sequence>MFSLITQLHQLPQLLGMGPPVMQDWDDLEEPGTGAGNWYYPVLDSEGSTVCYEYMSIKLQNPEMQQWGCRGEFPGSEFRRVSPTPSGRSVCGSRTWDSSTLQHGCQDTVYWMPSAHPRSM</sequence>
<reference evidence="1" key="1">
    <citation type="submission" date="2021-01" db="EMBL/GenBank/DDBJ databases">
        <authorList>
            <person name="Corre E."/>
            <person name="Pelletier E."/>
            <person name="Niang G."/>
            <person name="Scheremetjew M."/>
            <person name="Finn R."/>
            <person name="Kale V."/>
            <person name="Holt S."/>
            <person name="Cochrane G."/>
            <person name="Meng A."/>
            <person name="Brown T."/>
            <person name="Cohen L."/>
        </authorList>
    </citation>
    <scope>NUCLEOTIDE SEQUENCE</scope>
    <source>
        <strain evidence="1">CCMP325</strain>
    </source>
</reference>
<organism evidence="1">
    <name type="scientific">Hanusia phi</name>
    <dbReference type="NCBI Taxonomy" id="3032"/>
    <lineage>
        <taxon>Eukaryota</taxon>
        <taxon>Cryptophyceae</taxon>
        <taxon>Pyrenomonadales</taxon>
        <taxon>Geminigeraceae</taxon>
        <taxon>Hanusia</taxon>
    </lineage>
</organism>
<name>A0A7S0E800_9CRYP</name>
<gene>
    <name evidence="1" type="ORF">HPHI1048_LOCUS5111</name>
</gene>
<accession>A0A7S0E800</accession>